<comment type="caution">
    <text evidence="2">The sequence shown here is derived from an EMBL/GenBank/DDBJ whole genome shotgun (WGS) entry which is preliminary data.</text>
</comment>
<reference evidence="2" key="1">
    <citation type="journal article" date="2014" name="Front. Microbiol.">
        <title>High frequency of phylogenetically diverse reductive dehalogenase-homologous genes in deep subseafloor sedimentary metagenomes.</title>
        <authorList>
            <person name="Kawai M."/>
            <person name="Futagami T."/>
            <person name="Toyoda A."/>
            <person name="Takaki Y."/>
            <person name="Nishi S."/>
            <person name="Hori S."/>
            <person name="Arai W."/>
            <person name="Tsubouchi T."/>
            <person name="Morono Y."/>
            <person name="Uchiyama I."/>
            <person name="Ito T."/>
            <person name="Fujiyama A."/>
            <person name="Inagaki F."/>
            <person name="Takami H."/>
        </authorList>
    </citation>
    <scope>NUCLEOTIDE SEQUENCE</scope>
    <source>
        <strain evidence="2">Expedition CK06-06</strain>
    </source>
</reference>
<dbReference type="Gene3D" id="3.40.30.10">
    <property type="entry name" value="Glutaredoxin"/>
    <property type="match status" value="1"/>
</dbReference>
<protein>
    <recommendedName>
        <fullName evidence="1">Glutaredoxin domain-containing protein</fullName>
    </recommendedName>
</protein>
<dbReference type="EMBL" id="BART01037380">
    <property type="protein sequence ID" value="GAH07112.1"/>
    <property type="molecule type" value="Genomic_DNA"/>
</dbReference>
<proteinExistence type="predicted"/>
<sequence length="94" mass="11107">QVPIIITKEDCHRCHELVGWLKEHDIEYIERDIDDEEFTHKLLHDKNFTKTFCDADGCIVNTPVVIMDGKYWFKELWGISGLREKEAKKLFGVK</sequence>
<evidence type="ECO:0000313" key="2">
    <source>
        <dbReference type="EMBL" id="GAH07112.1"/>
    </source>
</evidence>
<dbReference type="InterPro" id="IPR036249">
    <property type="entry name" value="Thioredoxin-like_sf"/>
</dbReference>
<organism evidence="2">
    <name type="scientific">marine sediment metagenome</name>
    <dbReference type="NCBI Taxonomy" id="412755"/>
    <lineage>
        <taxon>unclassified sequences</taxon>
        <taxon>metagenomes</taxon>
        <taxon>ecological metagenomes</taxon>
    </lineage>
</organism>
<name>X1CHJ6_9ZZZZ</name>
<dbReference type="SUPFAM" id="SSF52833">
    <property type="entry name" value="Thioredoxin-like"/>
    <property type="match status" value="1"/>
</dbReference>
<dbReference type="Pfam" id="PF00462">
    <property type="entry name" value="Glutaredoxin"/>
    <property type="match status" value="1"/>
</dbReference>
<feature type="non-terminal residue" evidence="2">
    <location>
        <position position="1"/>
    </location>
</feature>
<accession>X1CHJ6</accession>
<feature type="domain" description="Glutaredoxin" evidence="1">
    <location>
        <begin position="5"/>
        <end position="71"/>
    </location>
</feature>
<dbReference type="InterPro" id="IPR002109">
    <property type="entry name" value="Glutaredoxin"/>
</dbReference>
<gene>
    <name evidence="2" type="ORF">S01H4_62573</name>
</gene>
<dbReference type="AlphaFoldDB" id="X1CHJ6"/>
<evidence type="ECO:0000259" key="1">
    <source>
        <dbReference type="Pfam" id="PF00462"/>
    </source>
</evidence>